<dbReference type="Proteomes" id="UP000031197">
    <property type="component" value="Unassembled WGS sequence"/>
</dbReference>
<dbReference type="Pfam" id="PF04217">
    <property type="entry name" value="DUF412"/>
    <property type="match status" value="1"/>
</dbReference>
<dbReference type="EMBL" id="JWLW01000017">
    <property type="protein sequence ID" value="KHT52532.1"/>
    <property type="molecule type" value="Genomic_DNA"/>
</dbReference>
<evidence type="ECO:0000256" key="7">
    <source>
        <dbReference type="ARBA" id="ARBA00022989"/>
    </source>
</evidence>
<name>A0A0B3Y6G8_9ALTE</name>
<accession>A0A0B3Y6G8</accession>
<evidence type="ECO:0000256" key="2">
    <source>
        <dbReference type="ARBA" id="ARBA00009474"/>
    </source>
</evidence>
<proteinExistence type="inferred from homology"/>
<dbReference type="AlphaFoldDB" id="A0A0B3Y6G8"/>
<keyword evidence="8" id="KW-0472">Membrane</keyword>
<evidence type="ECO:0000256" key="3">
    <source>
        <dbReference type="ARBA" id="ARBA00018831"/>
    </source>
</evidence>
<keyword evidence="7" id="KW-1133">Transmembrane helix</keyword>
<gene>
    <name evidence="9" type="ORF">RJ41_11270</name>
</gene>
<comment type="caution">
    <text evidence="9">The sequence shown here is derived from an EMBL/GenBank/DDBJ whole genome shotgun (WGS) entry which is preliminary data.</text>
</comment>
<comment type="subcellular location">
    <subcellularLocation>
        <location evidence="1">Cell inner membrane</location>
        <topology evidence="1">Multi-pass membrane protein</topology>
    </subcellularLocation>
</comment>
<evidence type="ECO:0000313" key="10">
    <source>
        <dbReference type="Proteomes" id="UP000031197"/>
    </source>
</evidence>
<evidence type="ECO:0000256" key="8">
    <source>
        <dbReference type="ARBA" id="ARBA00023136"/>
    </source>
</evidence>
<dbReference type="GO" id="GO:0005886">
    <property type="term" value="C:plasma membrane"/>
    <property type="evidence" value="ECO:0007669"/>
    <property type="project" value="UniProtKB-SubCell"/>
</dbReference>
<evidence type="ECO:0000256" key="4">
    <source>
        <dbReference type="ARBA" id="ARBA00022475"/>
    </source>
</evidence>
<keyword evidence="4" id="KW-1003">Cell membrane</keyword>
<keyword evidence="6" id="KW-0812">Transmembrane</keyword>
<dbReference type="InterPro" id="IPR007334">
    <property type="entry name" value="UPF0208"/>
</dbReference>
<evidence type="ECO:0000256" key="6">
    <source>
        <dbReference type="ARBA" id="ARBA00022692"/>
    </source>
</evidence>
<reference evidence="9 10" key="1">
    <citation type="submission" date="2014-12" db="EMBL/GenBank/DDBJ databases">
        <title>Genome sequencing of Alteromonas marina AD001.</title>
        <authorList>
            <person name="Adrian T.G.S."/>
            <person name="Chan K.G."/>
        </authorList>
    </citation>
    <scope>NUCLEOTIDE SEQUENCE [LARGE SCALE GENOMIC DNA]</scope>
    <source>
        <strain evidence="9 10">AD001</strain>
    </source>
</reference>
<keyword evidence="10" id="KW-1185">Reference proteome</keyword>
<evidence type="ECO:0000256" key="1">
    <source>
        <dbReference type="ARBA" id="ARBA00004429"/>
    </source>
</evidence>
<comment type="similarity">
    <text evidence="2">Belongs to the UPF0208 family.</text>
</comment>
<dbReference type="OrthoDB" id="7066670at2"/>
<dbReference type="RefSeq" id="WP_039220633.1">
    <property type="nucleotide sequence ID" value="NZ_JWLW01000017.1"/>
</dbReference>
<evidence type="ECO:0000256" key="5">
    <source>
        <dbReference type="ARBA" id="ARBA00022519"/>
    </source>
</evidence>
<evidence type="ECO:0000313" key="9">
    <source>
        <dbReference type="EMBL" id="KHT52532.1"/>
    </source>
</evidence>
<sequence>MSQSVMTMLKNGQQYMKTWPVRKELYAFFPECRVVAATKFAIKTMPPVAMVSCALLYQNLGTDYLPQTITIGAFFLSLPMQGLLWLGHRSDQYLPPQLKSWYQEIHSKMRTQGVSVSKAKSKPKYKELAQLLKTAFNDLDNAFTKHWFN</sequence>
<protein>
    <recommendedName>
        <fullName evidence="3">UPF0208 membrane protein YfbV</fullName>
    </recommendedName>
</protein>
<keyword evidence="5" id="KW-0997">Cell inner membrane</keyword>
<dbReference type="NCBIfam" id="NF002493">
    <property type="entry name" value="PRK01816.1"/>
    <property type="match status" value="1"/>
</dbReference>
<organism evidence="9 10">
    <name type="scientific">Alteromonas marina</name>
    <dbReference type="NCBI Taxonomy" id="203795"/>
    <lineage>
        <taxon>Bacteria</taxon>
        <taxon>Pseudomonadati</taxon>
        <taxon>Pseudomonadota</taxon>
        <taxon>Gammaproteobacteria</taxon>
        <taxon>Alteromonadales</taxon>
        <taxon>Alteromonadaceae</taxon>
        <taxon>Alteromonas/Salinimonas group</taxon>
        <taxon>Alteromonas</taxon>
    </lineage>
</organism>